<keyword evidence="1" id="KW-0418">Kinase</keyword>
<dbReference type="InterPro" id="IPR007729">
    <property type="entry name" value="DGOK"/>
</dbReference>
<dbReference type="Gene3D" id="3.30.420.310">
    <property type="entry name" value="2-keto-3-deoxy-galactonokinase, C-terminal domain"/>
    <property type="match status" value="1"/>
</dbReference>
<gene>
    <name evidence="1" type="ORF">SAMN04488005_2077</name>
</gene>
<dbReference type="InterPro" id="IPR042258">
    <property type="entry name" value="DGOK_N"/>
</dbReference>
<dbReference type="AlphaFoldDB" id="A0A1I6GRH0"/>
<reference evidence="2" key="1">
    <citation type="submission" date="2016-10" db="EMBL/GenBank/DDBJ databases">
        <authorList>
            <person name="Varghese N."/>
            <person name="Submissions S."/>
        </authorList>
    </citation>
    <scope>NUCLEOTIDE SEQUENCE [LARGE SCALE GENOMIC DNA]</scope>
    <source>
        <strain evidence="2">DSM 26879</strain>
    </source>
</reference>
<dbReference type="Pfam" id="PF05035">
    <property type="entry name" value="DGOK"/>
    <property type="match status" value="1"/>
</dbReference>
<dbReference type="EMBL" id="FOYP01000001">
    <property type="protein sequence ID" value="SFR44845.1"/>
    <property type="molecule type" value="Genomic_DNA"/>
</dbReference>
<dbReference type="InterPro" id="IPR042257">
    <property type="entry name" value="DGOK_C"/>
</dbReference>
<dbReference type="GO" id="GO:0008671">
    <property type="term" value="F:2-dehydro-3-deoxygalactonokinase activity"/>
    <property type="evidence" value="ECO:0007669"/>
    <property type="project" value="InterPro"/>
</dbReference>
<dbReference type="OrthoDB" id="256574at2"/>
<dbReference type="GO" id="GO:0034194">
    <property type="term" value="P:D-galactonate catabolic process"/>
    <property type="evidence" value="ECO:0007669"/>
    <property type="project" value="InterPro"/>
</dbReference>
<dbReference type="RefSeq" id="WP_090199635.1">
    <property type="nucleotide sequence ID" value="NZ_FOYP01000001.1"/>
</dbReference>
<accession>A0A1I6GRH0</accession>
<keyword evidence="2" id="KW-1185">Reference proteome</keyword>
<dbReference type="STRING" id="390270.SAMN04488005_2077"/>
<protein>
    <submittedName>
        <fullName evidence="1">2-dehydro-3-deoxygalactonokinase</fullName>
    </submittedName>
</protein>
<organism evidence="1 2">
    <name type="scientific">Yoonia tamlensis</name>
    <dbReference type="NCBI Taxonomy" id="390270"/>
    <lineage>
        <taxon>Bacteria</taxon>
        <taxon>Pseudomonadati</taxon>
        <taxon>Pseudomonadota</taxon>
        <taxon>Alphaproteobacteria</taxon>
        <taxon>Rhodobacterales</taxon>
        <taxon>Paracoccaceae</taxon>
        <taxon>Yoonia</taxon>
    </lineage>
</organism>
<proteinExistence type="predicted"/>
<name>A0A1I6GRH0_9RHOB</name>
<dbReference type="InterPro" id="IPR043129">
    <property type="entry name" value="ATPase_NBD"/>
</dbReference>
<keyword evidence="1" id="KW-0808">Transferase</keyword>
<evidence type="ECO:0000313" key="1">
    <source>
        <dbReference type="EMBL" id="SFR44845.1"/>
    </source>
</evidence>
<dbReference type="SUPFAM" id="SSF53067">
    <property type="entry name" value="Actin-like ATPase domain"/>
    <property type="match status" value="1"/>
</dbReference>
<dbReference type="Proteomes" id="UP000199478">
    <property type="component" value="Unassembled WGS sequence"/>
</dbReference>
<sequence>MTIKADWIAVDWGTSNMRAWAMSASGTVLAEGSTDKGMGRLTPAEFEPTLIEVAGDWIDGPTTVIACGMVGAKQGWVEAPYAAVPCPAMGHNFVTAPTQNPDLTVHIIPGVSQASPADVMRGEETQIAGFLARNTGWDGVICLPGTHTKWVHVSADEIVSFQTCMTGELFATISTHTVLRHSVSGDGWDQAAFDGGLADAMARPERMAAQLFSLRAQGLLDGLGNDAARARLSGLLIGAELAASKPYWLGQQIAVIGAGGLSKLYVDALAAQSAPATQVNGSAITLAGLTAAYRLLKG</sequence>
<dbReference type="Gene3D" id="3.30.420.300">
    <property type="entry name" value="2-keto-3-deoxy-galactonokinase, substrate binding domain"/>
    <property type="match status" value="1"/>
</dbReference>
<evidence type="ECO:0000313" key="2">
    <source>
        <dbReference type="Proteomes" id="UP000199478"/>
    </source>
</evidence>